<sequence>MSKGLSGLTITWFLLTSIIVSIDLVYVLTRPNDASKRHPLSSNYVFAQWEYYSTFDKRYAVNDDAFVVVQSLCNAVEIVFQLFAVLLHAAGKYTTANTLALVVSVMTLYKTVMYGMMEHFEGGKYTNHNSTADLIQMVVIPSSFWILIPGVIVLQSWRRVTGAASAAKSVSKLQKSK</sequence>
<dbReference type="EMBL" id="CYKH01001668">
    <property type="protein sequence ID" value="CUG88681.1"/>
    <property type="molecule type" value="Genomic_DNA"/>
</dbReference>
<evidence type="ECO:0000256" key="4">
    <source>
        <dbReference type="ARBA" id="ARBA00023136"/>
    </source>
</evidence>
<keyword evidence="2 5" id="KW-0812">Transmembrane</keyword>
<dbReference type="GO" id="GO:0016020">
    <property type="term" value="C:membrane"/>
    <property type="evidence" value="ECO:0007669"/>
    <property type="project" value="UniProtKB-SubCell"/>
</dbReference>
<feature type="transmembrane region" description="Helical" evidence="5">
    <location>
        <begin position="65"/>
        <end position="87"/>
    </location>
</feature>
<keyword evidence="4 5" id="KW-0472">Membrane</keyword>
<dbReference type="Proteomes" id="UP000051952">
    <property type="component" value="Unassembled WGS sequence"/>
</dbReference>
<dbReference type="VEuPathDB" id="TriTrypDB:BSAL_16755"/>
<evidence type="ECO:0000259" key="6">
    <source>
        <dbReference type="Pfam" id="PF05241"/>
    </source>
</evidence>
<feature type="transmembrane region" description="Helical" evidence="5">
    <location>
        <begin position="134"/>
        <end position="154"/>
    </location>
</feature>
<dbReference type="InterPro" id="IPR033118">
    <property type="entry name" value="EXPERA"/>
</dbReference>
<dbReference type="Pfam" id="PF05241">
    <property type="entry name" value="EBP"/>
    <property type="match status" value="1"/>
</dbReference>
<comment type="subcellular location">
    <subcellularLocation>
        <location evidence="1">Membrane</location>
        <topology evidence="1">Multi-pass membrane protein</topology>
    </subcellularLocation>
</comment>
<feature type="transmembrane region" description="Helical" evidence="5">
    <location>
        <begin position="94"/>
        <end position="114"/>
    </location>
</feature>
<evidence type="ECO:0000256" key="3">
    <source>
        <dbReference type="ARBA" id="ARBA00022989"/>
    </source>
</evidence>
<dbReference type="OMA" id="CLMTLYK"/>
<feature type="transmembrane region" description="Helical" evidence="5">
    <location>
        <begin position="12"/>
        <end position="29"/>
    </location>
</feature>
<evidence type="ECO:0000313" key="8">
    <source>
        <dbReference type="Proteomes" id="UP000051952"/>
    </source>
</evidence>
<protein>
    <submittedName>
        <fullName evidence="7">Membrane-associated protein, putative</fullName>
    </submittedName>
</protein>
<evidence type="ECO:0000256" key="5">
    <source>
        <dbReference type="SAM" id="Phobius"/>
    </source>
</evidence>
<evidence type="ECO:0000256" key="1">
    <source>
        <dbReference type="ARBA" id="ARBA00004141"/>
    </source>
</evidence>
<evidence type="ECO:0000256" key="2">
    <source>
        <dbReference type="ARBA" id="ARBA00022692"/>
    </source>
</evidence>
<gene>
    <name evidence="7" type="ORF">BSAL_16755</name>
</gene>
<feature type="domain" description="EXPERA" evidence="6">
    <location>
        <begin position="49"/>
        <end position="156"/>
    </location>
</feature>
<keyword evidence="8" id="KW-1185">Reference proteome</keyword>
<evidence type="ECO:0000313" key="7">
    <source>
        <dbReference type="EMBL" id="CUG88681.1"/>
    </source>
</evidence>
<dbReference type="PANTHER" id="PTHR37919">
    <property type="entry name" value="PROTEIN CBG05606"/>
    <property type="match status" value="1"/>
</dbReference>
<keyword evidence="3 5" id="KW-1133">Transmembrane helix</keyword>
<proteinExistence type="predicted"/>
<reference evidence="8" key="1">
    <citation type="submission" date="2015-09" db="EMBL/GenBank/DDBJ databases">
        <authorList>
            <consortium name="Pathogen Informatics"/>
        </authorList>
    </citation>
    <scope>NUCLEOTIDE SEQUENCE [LARGE SCALE GENOMIC DNA]</scope>
    <source>
        <strain evidence="8">Lake Konstanz</strain>
    </source>
</reference>
<organism evidence="7 8">
    <name type="scientific">Bodo saltans</name>
    <name type="common">Flagellated protozoan</name>
    <dbReference type="NCBI Taxonomy" id="75058"/>
    <lineage>
        <taxon>Eukaryota</taxon>
        <taxon>Discoba</taxon>
        <taxon>Euglenozoa</taxon>
        <taxon>Kinetoplastea</taxon>
        <taxon>Metakinetoplastina</taxon>
        <taxon>Eubodonida</taxon>
        <taxon>Bodonidae</taxon>
        <taxon>Bodo</taxon>
    </lineage>
</organism>
<dbReference type="PANTHER" id="PTHR37919:SF2">
    <property type="entry name" value="EXPERA DOMAIN-CONTAINING PROTEIN"/>
    <property type="match status" value="1"/>
</dbReference>
<accession>A0A0S4JB23</accession>
<dbReference type="AlphaFoldDB" id="A0A0S4JB23"/>
<name>A0A0S4JB23_BODSA</name>
<dbReference type="OrthoDB" id="60858at2759"/>